<dbReference type="RefSeq" id="WP_289216525.1">
    <property type="nucleotide sequence ID" value="NZ_JAPVRC010000007.1"/>
</dbReference>
<protein>
    <submittedName>
        <fullName evidence="1">AimR family lysis-lysogeny pheromone receptor</fullName>
    </submittedName>
</protein>
<name>A0ABW2K7P2_9BACI</name>
<keyword evidence="1" id="KW-0675">Receptor</keyword>
<evidence type="ECO:0000313" key="2">
    <source>
        <dbReference type="Proteomes" id="UP001596494"/>
    </source>
</evidence>
<dbReference type="NCBIfam" id="NF038310">
    <property type="entry name" value="lysogeny_AimR"/>
    <property type="match status" value="1"/>
</dbReference>
<gene>
    <name evidence="1" type="ORF">ACFQMN_12820</name>
</gene>
<reference evidence="2" key="1">
    <citation type="journal article" date="2019" name="Int. J. Syst. Evol. Microbiol.">
        <title>The Global Catalogue of Microorganisms (GCM) 10K type strain sequencing project: providing services to taxonomists for standard genome sequencing and annotation.</title>
        <authorList>
            <consortium name="The Broad Institute Genomics Platform"/>
            <consortium name="The Broad Institute Genome Sequencing Center for Infectious Disease"/>
            <person name="Wu L."/>
            <person name="Ma J."/>
        </authorList>
    </citation>
    <scope>NUCLEOTIDE SEQUENCE [LARGE SCALE GENOMIC DNA]</scope>
    <source>
        <strain evidence="2">CCUG 73951</strain>
    </source>
</reference>
<proteinExistence type="predicted"/>
<dbReference type="InterPro" id="IPR047705">
    <property type="entry name" value="AimR-like"/>
</dbReference>
<keyword evidence="2" id="KW-1185">Reference proteome</keyword>
<dbReference type="Proteomes" id="UP001596494">
    <property type="component" value="Unassembled WGS sequence"/>
</dbReference>
<accession>A0ABW2K7P2</accession>
<dbReference type="Pfam" id="PF22871">
    <property type="entry name" value="AimR"/>
    <property type="match status" value="1"/>
</dbReference>
<dbReference type="EMBL" id="JBHTBY010000011">
    <property type="protein sequence ID" value="MFC7321762.1"/>
    <property type="molecule type" value="Genomic_DNA"/>
</dbReference>
<organism evidence="1 2">
    <name type="scientific">Halobacillus campisalis</name>
    <dbReference type="NCBI Taxonomy" id="435909"/>
    <lineage>
        <taxon>Bacteria</taxon>
        <taxon>Bacillati</taxon>
        <taxon>Bacillota</taxon>
        <taxon>Bacilli</taxon>
        <taxon>Bacillales</taxon>
        <taxon>Bacillaceae</taxon>
        <taxon>Halobacillus</taxon>
    </lineage>
</organism>
<comment type="caution">
    <text evidence="1">The sequence shown here is derived from an EMBL/GenBank/DDBJ whole genome shotgun (WGS) entry which is preliminary data.</text>
</comment>
<sequence length="340" mass="40209">MGCHNLIEPSPITQIQIKQTSTVYKTYHQLLKVHSRTEATTLVKDYCLNTSPKTFEDQLAYLEFLYMNDFYQEAESLLNTEPFTDEATALYQILLDRKKSPLTYQQLRKLESLEFQHPSTQCLHFFTIVYGYYDLKRYTGLDKYMEDCFESLNKVNEPLFHYFMKLRFEELAFQHYWKTNNILLAKKHAYKYLNKVISPHQLCKMNHILALCHVFDSFEYSFEYAQTALEIAKDYELESSINSIENHTIPFICAFHQRTEHITTADPIETAHLAIADRDFKKAQHILLPLKNPTPFQQTYLGVATNSKEMLISAHERFKHENGDLFFANLPIHYLNRYLF</sequence>
<evidence type="ECO:0000313" key="1">
    <source>
        <dbReference type="EMBL" id="MFC7321762.1"/>
    </source>
</evidence>